<dbReference type="Proteomes" id="UP000003781">
    <property type="component" value="Unassembled WGS sequence"/>
</dbReference>
<dbReference type="InterPro" id="IPR039365">
    <property type="entry name" value="IS701-like"/>
</dbReference>
<dbReference type="AlphaFoldDB" id="A3IKE2"/>
<evidence type="ECO:0000313" key="2">
    <source>
        <dbReference type="Proteomes" id="UP000003781"/>
    </source>
</evidence>
<keyword evidence="2" id="KW-1185">Reference proteome</keyword>
<gene>
    <name evidence="1" type="ORF">CY0110_03644</name>
</gene>
<proteinExistence type="predicted"/>
<reference evidence="1 2" key="1">
    <citation type="submission" date="2007-03" db="EMBL/GenBank/DDBJ databases">
        <authorList>
            <person name="Stal L."/>
            <person name="Ferriera S."/>
            <person name="Johnson J."/>
            <person name="Kravitz S."/>
            <person name="Beeson K."/>
            <person name="Sutton G."/>
            <person name="Rogers Y.-H."/>
            <person name="Friedman R."/>
            <person name="Frazier M."/>
            <person name="Venter J.C."/>
        </authorList>
    </citation>
    <scope>NUCLEOTIDE SEQUENCE [LARGE SCALE GENOMIC DNA]</scope>
    <source>
        <strain evidence="1 2">CCY0110</strain>
    </source>
</reference>
<accession>A3IKE2</accession>
<dbReference type="eggNOG" id="COG5659">
    <property type="taxonomic scope" value="Bacteria"/>
</dbReference>
<dbReference type="SUPFAM" id="SSF53098">
    <property type="entry name" value="Ribonuclease H-like"/>
    <property type="match status" value="1"/>
</dbReference>
<dbReference type="InterPro" id="IPR012337">
    <property type="entry name" value="RNaseH-like_sf"/>
</dbReference>
<organism evidence="1 2">
    <name type="scientific">Crocosphaera chwakensis CCY0110</name>
    <dbReference type="NCBI Taxonomy" id="391612"/>
    <lineage>
        <taxon>Bacteria</taxon>
        <taxon>Bacillati</taxon>
        <taxon>Cyanobacteriota</taxon>
        <taxon>Cyanophyceae</taxon>
        <taxon>Oscillatoriophycideae</taxon>
        <taxon>Chroococcales</taxon>
        <taxon>Aphanothecaceae</taxon>
        <taxon>Crocosphaera</taxon>
        <taxon>Crocosphaera chwakensis</taxon>
    </lineage>
</organism>
<dbReference type="PANTHER" id="PTHR33627">
    <property type="entry name" value="TRANSPOSASE"/>
    <property type="match status" value="1"/>
</dbReference>
<sequence>MKIQYWEITRDKENITKEESWFVMTRIPEIKYKEVGDIYGVRTWVEYGFKQSKSELGWANFRVTHYEQIQKWWELIMSAYLMICLLSESFNSTVNPISKTFQNHELWDKGKGWKSLLNNVQLILQPYFYFNFILKWLKVFPIPQLSLGFPRLIAKINEVDYLHYLVYLWDDFCYSSA</sequence>
<dbReference type="PANTHER" id="PTHR33627:SF1">
    <property type="entry name" value="TRANSPOSASE"/>
    <property type="match status" value="1"/>
</dbReference>
<dbReference type="EMBL" id="AAXW01000003">
    <property type="protein sequence ID" value="EAZ93131.1"/>
    <property type="molecule type" value="Genomic_DNA"/>
</dbReference>
<protein>
    <submittedName>
        <fullName evidence="1">Transposase</fullName>
    </submittedName>
</protein>
<evidence type="ECO:0000313" key="1">
    <source>
        <dbReference type="EMBL" id="EAZ93131.1"/>
    </source>
</evidence>
<comment type="caution">
    <text evidence="1">The sequence shown here is derived from an EMBL/GenBank/DDBJ whole genome shotgun (WGS) entry which is preliminary data.</text>
</comment>
<name>A3IKE2_9CHRO</name>